<evidence type="ECO:0000259" key="11">
    <source>
        <dbReference type="PROSITE" id="PS50929"/>
    </source>
</evidence>
<evidence type="ECO:0000256" key="4">
    <source>
        <dbReference type="ARBA" id="ARBA00022737"/>
    </source>
</evidence>
<keyword evidence="3 9" id="KW-0812">Transmembrane</keyword>
<evidence type="ECO:0000256" key="9">
    <source>
        <dbReference type="SAM" id="Phobius"/>
    </source>
</evidence>
<comment type="subcellular location">
    <subcellularLocation>
        <location evidence="1">Membrane</location>
        <topology evidence="1">Multi-pass membrane protein</topology>
    </subcellularLocation>
</comment>
<dbReference type="InterPro" id="IPR036640">
    <property type="entry name" value="ABC1_TM_sf"/>
</dbReference>
<dbReference type="InterPro" id="IPR027417">
    <property type="entry name" value="P-loop_NTPase"/>
</dbReference>
<dbReference type="InterPro" id="IPR003593">
    <property type="entry name" value="AAA+_ATPase"/>
</dbReference>
<sequence length="1239" mass="140045">MDHSESRKRKINPRDRANAFSLLTFLYTSGTFKKGFRNELIEDQLYEAVSSCQSKKCGDKLENQREEKKIATIRLIYERFGKQYFFLGLLDLIWQIFKATVETDAVSNLIGYFSPHSKLTKNDAYYYASVVLGINFFRIIYMHNYILVLHKFALKVRTAFSALIYRKALRLTPAAMAEIGVGNIVTLITKDVSAFESSVWTINDMWVGGFRTIYVSYLIYAKMGWVGLLGVAMLFVVTPLQIYLANVVMHTRLGTGKKTDERLQIMQETLSAIKIIKMYTWESYFNTNVTNARKKELKKLLKGLYIKIVVIIIGMLSSKIAFYSLIMIYIRLGFTTDAEFVFYILGCFRNLRTVLAFDIPFGMGRGAEMIASLIRIDKVLNAAELPTTEAGEKTKQMNLVAPEIELKNVSVAINEKNVLKDVNLRITKGLTIVTGVVGSGKSTLLKTILQEYCCENSGTITVKGSVSYASQDPWLFPSSIKQNIIFGQELNENRYQEVVKVCALRYDLDLLEQGDETIVSDKGMNLSKGQQARINLARAVYKDSDIYLIDDSLTALDSSVQQHVFRECFQKYLTGKIIIMVSQCDDHLSQANNLIILNGGSVCSSASKPENGVSAEKQTYMENLMIKDEKINIDDYKEDSKLIEKIQVYHETKKEGKVNFSTYLRYIKYGGGVLMFVVVLTFYIMAQFVDSTSSTLLTNWVDLNQKTLDLSNNTDSSVYKESLQESSFTLNMYSVAVVTSIMLDLIKYYTLLNFSRVASLNIHKAMSNSIINASMSFFDNHFIGNILNRFTQDLTNIDEELSFVLGEVIRVAFDLVGIITVISYVNWVFLVPALIFLAISAVIKHLYMPTGRSLKRLEATTRSPLLGHLNSSLEGLTTIRAFKAQHILKQEFDRHQDLYTSAHFMSMCVSRAFGFIIDSCCTFLIAFVITRFLFFDSNTSAGDVGLVISQLFMLSDDVQWGIRQWAEVENLMTSVERLLEYTEIKEENKTSGQIDIEGWPKAGSITFKNVSMKCGTGNREHQVLKNVNFSVKGHEKVGIVGRTGAGKSSIISALFRLYDIEGSILIDSVDTKLLSIEYLRKNIAIIPQEPILFSGTIRSNIDPMNSYSDSEIWDALEKVQLRKSVESLDFEISNRGSSFSSGQRQLICLARAIIRNCPIVVLDEATANMDAETDALLHQTITRHFSNCTLLIIAHRLHSIIDSNKILLLDKGQNIEFDTPSHLLSNKQTSFYKLMHQCD</sequence>
<dbReference type="FunFam" id="3.40.50.300:FF:000163">
    <property type="entry name" value="Multidrug resistance-associated protein member 4"/>
    <property type="match status" value="1"/>
</dbReference>
<feature type="transmembrane region" description="Helical" evidence="9">
    <location>
        <begin position="912"/>
        <end position="934"/>
    </location>
</feature>
<dbReference type="EMBL" id="OV121136">
    <property type="protein sequence ID" value="CAH0557527.1"/>
    <property type="molecule type" value="Genomic_DNA"/>
</dbReference>
<feature type="transmembrane region" description="Helical" evidence="9">
    <location>
        <begin position="84"/>
        <end position="101"/>
    </location>
</feature>
<keyword evidence="13" id="KW-1185">Reference proteome</keyword>
<dbReference type="SUPFAM" id="SSF52540">
    <property type="entry name" value="P-loop containing nucleoside triphosphate hydrolases"/>
    <property type="match status" value="2"/>
</dbReference>
<dbReference type="GO" id="GO:0016020">
    <property type="term" value="C:membrane"/>
    <property type="evidence" value="ECO:0007669"/>
    <property type="project" value="UniProtKB-SubCell"/>
</dbReference>
<keyword evidence="4" id="KW-0677">Repeat</keyword>
<feature type="domain" description="ABC transmembrane type-1" evidence="11">
    <location>
        <begin position="106"/>
        <end position="332"/>
    </location>
</feature>
<dbReference type="OrthoDB" id="6500128at2759"/>
<dbReference type="GO" id="GO:0016887">
    <property type="term" value="F:ATP hydrolysis activity"/>
    <property type="evidence" value="ECO:0007669"/>
    <property type="project" value="InterPro"/>
</dbReference>
<dbReference type="PROSITE" id="PS50929">
    <property type="entry name" value="ABC_TM1F"/>
    <property type="match status" value="2"/>
</dbReference>
<dbReference type="FunFam" id="1.20.1560.10:FF:000006">
    <property type="entry name" value="ATP-binding cassette, sub-family C (CFTR/MRP), member 9"/>
    <property type="match status" value="1"/>
</dbReference>
<dbReference type="InterPro" id="IPR044746">
    <property type="entry name" value="ABCC_6TM_D1"/>
</dbReference>
<dbReference type="GO" id="GO:0140359">
    <property type="term" value="F:ABC-type transporter activity"/>
    <property type="evidence" value="ECO:0007669"/>
    <property type="project" value="InterPro"/>
</dbReference>
<dbReference type="InterPro" id="IPR017871">
    <property type="entry name" value="ABC_transporter-like_CS"/>
</dbReference>
<evidence type="ECO:0000259" key="10">
    <source>
        <dbReference type="PROSITE" id="PS50893"/>
    </source>
</evidence>
<dbReference type="PANTHER" id="PTHR24223">
    <property type="entry name" value="ATP-BINDING CASSETTE SUB-FAMILY C"/>
    <property type="match status" value="1"/>
</dbReference>
<feature type="transmembrane region" description="Helical" evidence="9">
    <location>
        <begin position="666"/>
        <end position="686"/>
    </location>
</feature>
<evidence type="ECO:0000256" key="2">
    <source>
        <dbReference type="ARBA" id="ARBA00022448"/>
    </source>
</evidence>
<evidence type="ECO:0000256" key="8">
    <source>
        <dbReference type="ARBA" id="ARBA00023136"/>
    </source>
</evidence>
<keyword evidence="6" id="KW-0067">ATP-binding</keyword>
<evidence type="ECO:0000313" key="12">
    <source>
        <dbReference type="EMBL" id="CAH0557527.1"/>
    </source>
</evidence>
<keyword evidence="8 9" id="KW-0472">Membrane</keyword>
<organism evidence="12 13">
    <name type="scientific">Brassicogethes aeneus</name>
    <name type="common">Rape pollen beetle</name>
    <name type="synonym">Meligethes aeneus</name>
    <dbReference type="NCBI Taxonomy" id="1431903"/>
    <lineage>
        <taxon>Eukaryota</taxon>
        <taxon>Metazoa</taxon>
        <taxon>Ecdysozoa</taxon>
        <taxon>Arthropoda</taxon>
        <taxon>Hexapoda</taxon>
        <taxon>Insecta</taxon>
        <taxon>Pterygota</taxon>
        <taxon>Neoptera</taxon>
        <taxon>Endopterygota</taxon>
        <taxon>Coleoptera</taxon>
        <taxon>Polyphaga</taxon>
        <taxon>Cucujiformia</taxon>
        <taxon>Nitidulidae</taxon>
        <taxon>Meligethinae</taxon>
        <taxon>Brassicogethes</taxon>
    </lineage>
</organism>
<feature type="transmembrane region" description="Helical" evidence="9">
    <location>
        <begin position="225"/>
        <end position="248"/>
    </location>
</feature>
<feature type="transmembrane region" description="Helical" evidence="9">
    <location>
        <begin position="304"/>
        <end position="328"/>
    </location>
</feature>
<evidence type="ECO:0000256" key="5">
    <source>
        <dbReference type="ARBA" id="ARBA00022741"/>
    </source>
</evidence>
<protein>
    <recommendedName>
        <fullName evidence="14">Multidrug resistance-associated protein lethal(2)03659</fullName>
    </recommendedName>
</protein>
<keyword evidence="7 9" id="KW-1133">Transmembrane helix</keyword>
<dbReference type="InterPro" id="IPR050173">
    <property type="entry name" value="ABC_transporter_C-like"/>
</dbReference>
<dbReference type="FunFam" id="3.40.50.300:FF:000973">
    <property type="entry name" value="Multidrug resistance-associated protein 4"/>
    <property type="match status" value="1"/>
</dbReference>
<feature type="transmembrane region" description="Helical" evidence="9">
    <location>
        <begin position="827"/>
        <end position="847"/>
    </location>
</feature>
<keyword evidence="5" id="KW-0547">Nucleotide-binding</keyword>
<dbReference type="PROSITE" id="PS00211">
    <property type="entry name" value="ABC_TRANSPORTER_1"/>
    <property type="match status" value="2"/>
</dbReference>
<evidence type="ECO:0000313" key="13">
    <source>
        <dbReference type="Proteomes" id="UP001154078"/>
    </source>
</evidence>
<dbReference type="AlphaFoldDB" id="A0A9P0FKI8"/>
<proteinExistence type="predicted"/>
<reference evidence="12" key="1">
    <citation type="submission" date="2021-12" db="EMBL/GenBank/DDBJ databases">
        <authorList>
            <person name="King R."/>
        </authorList>
    </citation>
    <scope>NUCLEOTIDE SEQUENCE</scope>
</reference>
<evidence type="ECO:0000256" key="1">
    <source>
        <dbReference type="ARBA" id="ARBA00004141"/>
    </source>
</evidence>
<dbReference type="GO" id="GO:0005524">
    <property type="term" value="F:ATP binding"/>
    <property type="evidence" value="ECO:0007669"/>
    <property type="project" value="UniProtKB-KW"/>
</dbReference>
<name>A0A9P0FKI8_BRAAE</name>
<dbReference type="PANTHER" id="PTHR24223:SF448">
    <property type="entry name" value="FI20146P1-RELATED"/>
    <property type="match status" value="1"/>
</dbReference>
<dbReference type="Pfam" id="PF00005">
    <property type="entry name" value="ABC_tran"/>
    <property type="match status" value="2"/>
</dbReference>
<dbReference type="CDD" id="cd18580">
    <property type="entry name" value="ABC_6TM_ABCC_D2"/>
    <property type="match status" value="1"/>
</dbReference>
<dbReference type="Pfam" id="PF00664">
    <property type="entry name" value="ABC_membrane"/>
    <property type="match status" value="2"/>
</dbReference>
<feature type="domain" description="ABC transmembrane type-1" evidence="11">
    <location>
        <begin position="677"/>
        <end position="970"/>
    </location>
</feature>
<dbReference type="FunFam" id="1.20.1560.10:FF:000014">
    <property type="entry name" value="Multidrug resistance-associated protein member 4"/>
    <property type="match status" value="1"/>
</dbReference>
<dbReference type="Gene3D" id="1.20.1560.10">
    <property type="entry name" value="ABC transporter type 1, transmembrane domain"/>
    <property type="match status" value="2"/>
</dbReference>
<dbReference type="CDD" id="cd03250">
    <property type="entry name" value="ABCC_MRP_domain1"/>
    <property type="match status" value="1"/>
</dbReference>
<evidence type="ECO:0000256" key="3">
    <source>
        <dbReference type="ARBA" id="ARBA00022692"/>
    </source>
</evidence>
<dbReference type="Gene3D" id="3.40.50.300">
    <property type="entry name" value="P-loop containing nucleotide triphosphate hydrolases"/>
    <property type="match status" value="2"/>
</dbReference>
<feature type="transmembrane region" description="Helical" evidence="9">
    <location>
        <begin position="124"/>
        <end position="147"/>
    </location>
</feature>
<gene>
    <name evidence="12" type="ORF">MELIAE_LOCUS8232</name>
</gene>
<keyword evidence="2" id="KW-0813">Transport</keyword>
<evidence type="ECO:0008006" key="14">
    <source>
        <dbReference type="Google" id="ProtNLM"/>
    </source>
</evidence>
<dbReference type="PROSITE" id="PS50893">
    <property type="entry name" value="ABC_TRANSPORTER_2"/>
    <property type="match status" value="2"/>
</dbReference>
<dbReference type="InterPro" id="IPR011527">
    <property type="entry name" value="ABC1_TM_dom"/>
</dbReference>
<feature type="domain" description="ABC transporter" evidence="10">
    <location>
        <begin position="1005"/>
        <end position="1236"/>
    </location>
</feature>
<dbReference type="CDD" id="cd18579">
    <property type="entry name" value="ABC_6TM_ABCC_D1"/>
    <property type="match status" value="1"/>
</dbReference>
<dbReference type="SMART" id="SM00382">
    <property type="entry name" value="AAA"/>
    <property type="match status" value="2"/>
</dbReference>
<feature type="domain" description="ABC transporter" evidence="10">
    <location>
        <begin position="404"/>
        <end position="624"/>
    </location>
</feature>
<dbReference type="SUPFAM" id="SSF90123">
    <property type="entry name" value="ABC transporter transmembrane region"/>
    <property type="match status" value="2"/>
</dbReference>
<dbReference type="InterPro" id="IPR044726">
    <property type="entry name" value="ABCC_6TM_D2"/>
</dbReference>
<evidence type="ECO:0000256" key="7">
    <source>
        <dbReference type="ARBA" id="ARBA00022989"/>
    </source>
</evidence>
<dbReference type="InterPro" id="IPR003439">
    <property type="entry name" value="ABC_transporter-like_ATP-bd"/>
</dbReference>
<evidence type="ECO:0000256" key="6">
    <source>
        <dbReference type="ARBA" id="ARBA00022840"/>
    </source>
</evidence>
<dbReference type="Proteomes" id="UP001154078">
    <property type="component" value="Chromosome 5"/>
</dbReference>
<accession>A0A9P0FKI8</accession>
<dbReference type="CDD" id="cd03244">
    <property type="entry name" value="ABCC_MRP_domain2"/>
    <property type="match status" value="1"/>
</dbReference>